<evidence type="ECO:0000313" key="2">
    <source>
        <dbReference type="Proteomes" id="UP000051717"/>
    </source>
</evidence>
<organism evidence="1 2">
    <name type="scientific">candidate division TA06 bacterium SM23_40</name>
    <dbReference type="NCBI Taxonomy" id="1703774"/>
    <lineage>
        <taxon>Bacteria</taxon>
        <taxon>Bacteria division TA06</taxon>
    </lineage>
</organism>
<protein>
    <submittedName>
        <fullName evidence="1">Uncharacterized protein</fullName>
    </submittedName>
</protein>
<reference evidence="1 2" key="1">
    <citation type="journal article" date="2015" name="Microbiome">
        <title>Genomic resolution of linkages in carbon, nitrogen, and sulfur cycling among widespread estuary sediment bacteria.</title>
        <authorList>
            <person name="Baker B.J."/>
            <person name="Lazar C.S."/>
            <person name="Teske A.P."/>
            <person name="Dick G.J."/>
        </authorList>
    </citation>
    <scope>NUCLEOTIDE SEQUENCE [LARGE SCALE GENOMIC DNA]</scope>
    <source>
        <strain evidence="1">SM23_40</strain>
    </source>
</reference>
<accession>A0A0S8FY98</accession>
<dbReference type="Proteomes" id="UP000051717">
    <property type="component" value="Unassembled WGS sequence"/>
</dbReference>
<comment type="caution">
    <text evidence="1">The sequence shown here is derived from an EMBL/GenBank/DDBJ whole genome shotgun (WGS) entry which is preliminary data.</text>
</comment>
<name>A0A0S8FY98_UNCT6</name>
<gene>
    <name evidence="1" type="ORF">AMJ82_12340</name>
</gene>
<dbReference type="AlphaFoldDB" id="A0A0S8FY98"/>
<proteinExistence type="predicted"/>
<evidence type="ECO:0000313" key="1">
    <source>
        <dbReference type="EMBL" id="KPK65640.1"/>
    </source>
</evidence>
<dbReference type="EMBL" id="LJUI01000184">
    <property type="protein sequence ID" value="KPK65640.1"/>
    <property type="molecule type" value="Genomic_DNA"/>
</dbReference>
<sequence length="224" mass="24273">MLSTRVVPGLLLSLLCICLCIAGTEAGEMYFYASGYANGYVASYDSTWDGARQATTGDVVGFDYINVGVEKDTAQYIIERGFLRFDTSRLPDVTINNAEVRLCVYYLSDSITISDSIYTCGGTQSDSLVLADFNNFVGWHSGSSAYNGPIVGRFAWADLEVDSCITYTLSAAAYPSIYGGNPKGALLTDVDFCDNEPAVSDGDFVRFYGPGASTSQKPRLKVEW</sequence>